<name>A0A839GYG2_9BACT</name>
<dbReference type="InterPro" id="IPR052893">
    <property type="entry name" value="TCS_response_regulator"/>
</dbReference>
<dbReference type="EMBL" id="JACJIQ010000029">
    <property type="protein sequence ID" value="MBA9079736.1"/>
    <property type="molecule type" value="Genomic_DNA"/>
</dbReference>
<dbReference type="SMART" id="SM00448">
    <property type="entry name" value="REC"/>
    <property type="match status" value="1"/>
</dbReference>
<dbReference type="PROSITE" id="PS50110">
    <property type="entry name" value="RESPONSE_REGULATORY"/>
    <property type="match status" value="1"/>
</dbReference>
<proteinExistence type="predicted"/>
<evidence type="ECO:0000259" key="2">
    <source>
        <dbReference type="PROSITE" id="PS50110"/>
    </source>
</evidence>
<dbReference type="InterPro" id="IPR011006">
    <property type="entry name" value="CheY-like_superfamily"/>
</dbReference>
<organism evidence="3 4">
    <name type="scientific">Rufibacter quisquiliarum</name>
    <dbReference type="NCBI Taxonomy" id="1549639"/>
    <lineage>
        <taxon>Bacteria</taxon>
        <taxon>Pseudomonadati</taxon>
        <taxon>Bacteroidota</taxon>
        <taxon>Cytophagia</taxon>
        <taxon>Cytophagales</taxon>
        <taxon>Hymenobacteraceae</taxon>
        <taxon>Rufibacter</taxon>
    </lineage>
</organism>
<accession>A0A839GYG2</accession>
<dbReference type="Proteomes" id="UP000563094">
    <property type="component" value="Unassembled WGS sequence"/>
</dbReference>
<dbReference type="GO" id="GO:0000160">
    <property type="term" value="P:phosphorelay signal transduction system"/>
    <property type="evidence" value="ECO:0007669"/>
    <property type="project" value="InterPro"/>
</dbReference>
<comment type="caution">
    <text evidence="3">The sequence shown here is derived from an EMBL/GenBank/DDBJ whole genome shotgun (WGS) entry which is preliminary data.</text>
</comment>
<protein>
    <submittedName>
        <fullName evidence="3">CheY-like chemotaxis protein</fullName>
    </submittedName>
</protein>
<sequence>MRKLESILLVDDDPTSLFIAKNIVKRHQVAERIFAAHSGVEAIQLLRSACGKGQDSIICPTLVMVDVRMPDMDGFQFVEAMRALTAPIVPVVAMLSSHDYDRDKKKAKHLGIEAFLQKPLTGESFREFLLSAGLTSGIK</sequence>
<keyword evidence="4" id="KW-1185">Reference proteome</keyword>
<gene>
    <name evidence="3" type="ORF">FHS90_004476</name>
</gene>
<evidence type="ECO:0000313" key="4">
    <source>
        <dbReference type="Proteomes" id="UP000563094"/>
    </source>
</evidence>
<dbReference type="SUPFAM" id="SSF52172">
    <property type="entry name" value="CheY-like"/>
    <property type="match status" value="1"/>
</dbReference>
<feature type="domain" description="Response regulatory" evidence="2">
    <location>
        <begin position="6"/>
        <end position="133"/>
    </location>
</feature>
<dbReference type="Gene3D" id="3.40.50.2300">
    <property type="match status" value="1"/>
</dbReference>
<evidence type="ECO:0000256" key="1">
    <source>
        <dbReference type="PROSITE-ProRule" id="PRU00169"/>
    </source>
</evidence>
<feature type="modified residue" description="4-aspartylphosphate" evidence="1">
    <location>
        <position position="66"/>
    </location>
</feature>
<dbReference type="InterPro" id="IPR001789">
    <property type="entry name" value="Sig_transdc_resp-reg_receiver"/>
</dbReference>
<dbReference type="AlphaFoldDB" id="A0A839GYG2"/>
<reference evidence="3 4" key="1">
    <citation type="submission" date="2020-08" db="EMBL/GenBank/DDBJ databases">
        <title>Genomic Encyclopedia of Type Strains, Phase IV (KMG-IV): sequencing the most valuable type-strain genomes for metagenomic binning, comparative biology and taxonomic classification.</title>
        <authorList>
            <person name="Goeker M."/>
        </authorList>
    </citation>
    <scope>NUCLEOTIDE SEQUENCE [LARGE SCALE GENOMIC DNA]</scope>
    <source>
        <strain evidence="3 4">DSM 29854</strain>
    </source>
</reference>
<dbReference type="Pfam" id="PF00072">
    <property type="entry name" value="Response_reg"/>
    <property type="match status" value="1"/>
</dbReference>
<dbReference type="PANTHER" id="PTHR44520">
    <property type="entry name" value="RESPONSE REGULATOR RCP1-RELATED"/>
    <property type="match status" value="1"/>
</dbReference>
<keyword evidence="1" id="KW-0597">Phosphoprotein</keyword>
<evidence type="ECO:0000313" key="3">
    <source>
        <dbReference type="EMBL" id="MBA9079736.1"/>
    </source>
</evidence>
<dbReference type="RefSeq" id="WP_074987994.1">
    <property type="nucleotide sequence ID" value="NZ_JACJIQ010000029.1"/>
</dbReference>